<organism evidence="13 14">
    <name type="scientific">Flagellimonas allohymeniacidonis</name>
    <dbReference type="NCBI Taxonomy" id="2517819"/>
    <lineage>
        <taxon>Bacteria</taxon>
        <taxon>Pseudomonadati</taxon>
        <taxon>Bacteroidota</taxon>
        <taxon>Flavobacteriia</taxon>
        <taxon>Flavobacteriales</taxon>
        <taxon>Flavobacteriaceae</taxon>
        <taxon>Flagellimonas</taxon>
    </lineage>
</organism>
<protein>
    <submittedName>
        <fullName evidence="13">SusC/RagA family TonB-linked outer membrane protein</fullName>
    </submittedName>
</protein>
<evidence type="ECO:0000259" key="12">
    <source>
        <dbReference type="Pfam" id="PF07715"/>
    </source>
</evidence>
<dbReference type="InterPro" id="IPR023997">
    <property type="entry name" value="TonB-dep_OMP_SusC/RagA_CS"/>
</dbReference>
<keyword evidence="5 9" id="KW-0798">TonB box</keyword>
<keyword evidence="10" id="KW-0732">Signal</keyword>
<feature type="domain" description="TonB-dependent receptor plug" evidence="12">
    <location>
        <begin position="114"/>
        <end position="240"/>
    </location>
</feature>
<evidence type="ECO:0000256" key="7">
    <source>
        <dbReference type="ARBA" id="ARBA00023237"/>
    </source>
</evidence>
<evidence type="ECO:0000256" key="6">
    <source>
        <dbReference type="ARBA" id="ARBA00023136"/>
    </source>
</evidence>
<dbReference type="Pfam" id="PF00593">
    <property type="entry name" value="TonB_dep_Rec_b-barrel"/>
    <property type="match status" value="1"/>
</dbReference>
<evidence type="ECO:0000256" key="5">
    <source>
        <dbReference type="ARBA" id="ARBA00023077"/>
    </source>
</evidence>
<evidence type="ECO:0000256" key="10">
    <source>
        <dbReference type="SAM" id="SignalP"/>
    </source>
</evidence>
<evidence type="ECO:0000313" key="14">
    <source>
        <dbReference type="Proteomes" id="UP000291981"/>
    </source>
</evidence>
<dbReference type="InterPro" id="IPR039426">
    <property type="entry name" value="TonB-dep_rcpt-like"/>
</dbReference>
<evidence type="ECO:0000256" key="4">
    <source>
        <dbReference type="ARBA" id="ARBA00022692"/>
    </source>
</evidence>
<dbReference type="OrthoDB" id="9768177at2"/>
<keyword evidence="6 8" id="KW-0472">Membrane</keyword>
<dbReference type="InterPro" id="IPR000531">
    <property type="entry name" value="Beta-barrel_TonB"/>
</dbReference>
<proteinExistence type="inferred from homology"/>
<evidence type="ECO:0000256" key="3">
    <source>
        <dbReference type="ARBA" id="ARBA00022452"/>
    </source>
</evidence>
<dbReference type="Proteomes" id="UP000291981">
    <property type="component" value="Unassembled WGS sequence"/>
</dbReference>
<dbReference type="RefSeq" id="WP_130615288.1">
    <property type="nucleotide sequence ID" value="NZ_SGIU01000002.1"/>
</dbReference>
<dbReference type="GO" id="GO:0009279">
    <property type="term" value="C:cell outer membrane"/>
    <property type="evidence" value="ECO:0007669"/>
    <property type="project" value="UniProtKB-SubCell"/>
</dbReference>
<dbReference type="InterPro" id="IPR008969">
    <property type="entry name" value="CarboxyPept-like_regulatory"/>
</dbReference>
<dbReference type="InterPro" id="IPR036942">
    <property type="entry name" value="Beta-barrel_TonB_sf"/>
</dbReference>
<comment type="caution">
    <text evidence="13">The sequence shown here is derived from an EMBL/GenBank/DDBJ whole genome shotgun (WGS) entry which is preliminary data.</text>
</comment>
<evidence type="ECO:0000256" key="1">
    <source>
        <dbReference type="ARBA" id="ARBA00004571"/>
    </source>
</evidence>
<evidence type="ECO:0000256" key="8">
    <source>
        <dbReference type="PROSITE-ProRule" id="PRU01360"/>
    </source>
</evidence>
<dbReference type="Gene3D" id="2.60.40.1120">
    <property type="entry name" value="Carboxypeptidase-like, regulatory domain"/>
    <property type="match status" value="1"/>
</dbReference>
<evidence type="ECO:0000313" key="13">
    <source>
        <dbReference type="EMBL" id="TAI47983.1"/>
    </source>
</evidence>
<reference evidence="13 14" key="1">
    <citation type="submission" date="2019-02" db="EMBL/GenBank/DDBJ databases">
        <title>Draft genome sequence of Muricauda sp. 176CP4-71.</title>
        <authorList>
            <person name="Park J.-S."/>
        </authorList>
    </citation>
    <scope>NUCLEOTIDE SEQUENCE [LARGE SCALE GENOMIC DNA]</scope>
    <source>
        <strain evidence="13 14">176CP4-71</strain>
    </source>
</reference>
<dbReference type="SUPFAM" id="SSF49464">
    <property type="entry name" value="Carboxypeptidase regulatory domain-like"/>
    <property type="match status" value="1"/>
</dbReference>
<comment type="subcellular location">
    <subcellularLocation>
        <location evidence="1 8">Cell outer membrane</location>
        <topology evidence="1 8">Multi-pass membrane protein</topology>
    </subcellularLocation>
</comment>
<dbReference type="EMBL" id="SGIU01000002">
    <property type="protein sequence ID" value="TAI47983.1"/>
    <property type="molecule type" value="Genomic_DNA"/>
</dbReference>
<evidence type="ECO:0000256" key="9">
    <source>
        <dbReference type="RuleBase" id="RU003357"/>
    </source>
</evidence>
<dbReference type="InterPro" id="IPR037066">
    <property type="entry name" value="Plug_dom_sf"/>
</dbReference>
<dbReference type="Gene3D" id="2.170.130.10">
    <property type="entry name" value="TonB-dependent receptor, plug domain"/>
    <property type="match status" value="1"/>
</dbReference>
<dbReference type="PROSITE" id="PS52016">
    <property type="entry name" value="TONB_DEPENDENT_REC_3"/>
    <property type="match status" value="1"/>
</dbReference>
<dbReference type="AlphaFoldDB" id="A0A4Q8QH87"/>
<dbReference type="Pfam" id="PF13715">
    <property type="entry name" value="CarbopepD_reg_2"/>
    <property type="match status" value="1"/>
</dbReference>
<feature type="chain" id="PRO_5020523297" evidence="10">
    <location>
        <begin position="24"/>
        <end position="1038"/>
    </location>
</feature>
<keyword evidence="14" id="KW-1185">Reference proteome</keyword>
<dbReference type="NCBIfam" id="TIGR04057">
    <property type="entry name" value="SusC_RagA_signa"/>
    <property type="match status" value="1"/>
</dbReference>
<sequence length="1038" mass="111129">MKITLLKSFMLLGAFLCFGLAKAQTVSGTVSDATGPLPGASVVIKGTTNGTQTDFDGNYTLNNVADGSVLVFSYIGYATQELAYSGQASIDVVLQEDAQALDEVVIIGYGQTTVKDATGSVAAVTSEDFNAGVIASPEQLIQGKTAGVQITEASGAPGDGVAIRIRGTNSIRSNNNPLFVVDGVPLSGANTSPGSGDTGLGTSSGSNPLTFLNPSDIESISVLKDASATAIYGSRGANGVVIITTKSGRGSSGGRFEFTSNLSISTPADEYDLLNREQFLAGVEQFGGSASDQDFGNDVNWQDFVTRTVASQNQNLSYSHNYGKGNVRATFGYGKQFGVVENSDLERITGRINATHRFLDDKLTLNFQGSISRVNEQRAPLSGSAGFNGDLLGAAYSANPTWPTSPDFAAVGGLLSPATLLQRTRTLSNVDRLLINGSVEYKFTPELTGKINIGYDKSEGTTLNVSSRDAINVGRNVQGNGRGNFNTLELENRLVEATLNYRKEFDNSYLDALVGYSFQDFGNTGRNVEGFGFGTSDLNQMETDLINSTEGVQSEIDGGFQQFGYDARSSDLVVNRLFPTVTTDRISTSTTRSVEAIAADTFDNTDELQSFFARVNYTLADKYLFTATFRADGSSRFGGDNQYGYFPSGAFAWKIHEEDFMGDTFSTLKLRVGAGITGNQEGLTFAQFIQRDRFGAPSINDDGEFIPPGTSPVTFANPELKWEETLDYNIGVDYGFNDDRVSGSINFYRKETTDLLLNRLAAQPSPQPFFFENIDATLINQGVEFDINVEWVQTEDVSFSSAFNIAYNDNELQDFDGVLNAGTIRGQGLSQAFAQRLAGDLPLFSYFLRDFGGFDADGLPIGDVQDFVGEDALPDINAGLSLNFRYKNWDVATYLTGQFGFSVYNNTANAFFTAGSIGNARNVTTDVLTSGESAAAAAPVSTRFLEDGDFVRLQNATLGYTVPLSGEGALKSLRLSVTGQNLFLITDYSGLDPEISVQPGASNGNPAGDLLNGLPTAGIDYTSFPRPRTVTFGLNATF</sequence>
<keyword evidence="7 8" id="KW-0998">Cell outer membrane</keyword>
<dbReference type="InterPro" id="IPR012910">
    <property type="entry name" value="Plug_dom"/>
</dbReference>
<accession>A0A4Q8QH87</accession>
<feature type="signal peptide" evidence="10">
    <location>
        <begin position="1"/>
        <end position="23"/>
    </location>
</feature>
<dbReference type="SUPFAM" id="SSF56935">
    <property type="entry name" value="Porins"/>
    <property type="match status" value="1"/>
</dbReference>
<evidence type="ECO:0000259" key="11">
    <source>
        <dbReference type="Pfam" id="PF00593"/>
    </source>
</evidence>
<dbReference type="NCBIfam" id="TIGR04056">
    <property type="entry name" value="OMP_RagA_SusC"/>
    <property type="match status" value="1"/>
</dbReference>
<keyword evidence="4 8" id="KW-0812">Transmembrane</keyword>
<gene>
    <name evidence="13" type="ORF">EW142_15135</name>
</gene>
<dbReference type="FunFam" id="2.170.130.10:FF:000008">
    <property type="entry name" value="SusC/RagA family TonB-linked outer membrane protein"/>
    <property type="match status" value="1"/>
</dbReference>
<comment type="similarity">
    <text evidence="8 9">Belongs to the TonB-dependent receptor family.</text>
</comment>
<dbReference type="Pfam" id="PF07715">
    <property type="entry name" value="Plug"/>
    <property type="match status" value="1"/>
</dbReference>
<name>A0A4Q8QH87_9FLAO</name>
<keyword evidence="3 8" id="KW-1134">Transmembrane beta strand</keyword>
<feature type="domain" description="TonB-dependent receptor-like beta-barrel" evidence="11">
    <location>
        <begin position="464"/>
        <end position="982"/>
    </location>
</feature>
<evidence type="ECO:0000256" key="2">
    <source>
        <dbReference type="ARBA" id="ARBA00022448"/>
    </source>
</evidence>
<dbReference type="InterPro" id="IPR023996">
    <property type="entry name" value="TonB-dep_OMP_SusC/RagA"/>
</dbReference>
<dbReference type="Gene3D" id="2.40.170.20">
    <property type="entry name" value="TonB-dependent receptor, beta-barrel domain"/>
    <property type="match status" value="1"/>
</dbReference>
<keyword evidence="2 8" id="KW-0813">Transport</keyword>